<dbReference type="InterPro" id="IPR036291">
    <property type="entry name" value="NAD(P)-bd_dom_sf"/>
</dbReference>
<evidence type="ECO:0000259" key="2">
    <source>
        <dbReference type="SMART" id="SM00829"/>
    </source>
</evidence>
<organism evidence="3 4">
    <name type="scientific">Amycolatopsis saalfeldensis</name>
    <dbReference type="NCBI Taxonomy" id="394193"/>
    <lineage>
        <taxon>Bacteria</taxon>
        <taxon>Bacillati</taxon>
        <taxon>Actinomycetota</taxon>
        <taxon>Actinomycetes</taxon>
        <taxon>Pseudonocardiales</taxon>
        <taxon>Pseudonocardiaceae</taxon>
        <taxon>Amycolatopsis</taxon>
    </lineage>
</organism>
<dbReference type="RefSeq" id="WP_091616384.1">
    <property type="nucleotide sequence ID" value="NZ_FOEF01000004.1"/>
</dbReference>
<dbReference type="PANTHER" id="PTHR44154:SF1">
    <property type="entry name" value="QUINONE OXIDOREDUCTASE"/>
    <property type="match status" value="1"/>
</dbReference>
<dbReference type="InterPro" id="IPR011032">
    <property type="entry name" value="GroES-like_sf"/>
</dbReference>
<dbReference type="Gene3D" id="3.90.180.10">
    <property type="entry name" value="Medium-chain alcohol dehydrogenases, catalytic domain"/>
    <property type="match status" value="1"/>
</dbReference>
<sequence length="332" mass="33810">MVLNWEGGPLMRAARIVKHGAPDDLVVEEVPRPAPGAGEVLVQVRAAAVNPVDVANLAGKVRVANGPAVEPPRTAGRDYAGIVVAGPESLLGLEVWGSSGGLGVSRPGTQAEYVVVPAATVRRKPENLSFAEAAAVGVSHSAAFLSLARRADVQAGETVLITGASGAVGRAAADIAHWRGARVIGADLRLAEDLAVDLAIDSSKVDLVTAVRVATDGAGVDVALDTVGGALFGSVLDTLRHGGRSAVIASLGDPVAELNVLELYRNERTVFGVNTLELTLAGAAEVLDVLRRGFESGALRAPRVTTYPLDEAGAAYQAVLAGAAGSKVVLLP</sequence>
<dbReference type="InterPro" id="IPR013149">
    <property type="entry name" value="ADH-like_C"/>
</dbReference>
<reference evidence="3 4" key="1">
    <citation type="submission" date="2016-10" db="EMBL/GenBank/DDBJ databases">
        <authorList>
            <person name="de Groot N.N."/>
        </authorList>
    </citation>
    <scope>NUCLEOTIDE SEQUENCE [LARGE SCALE GENOMIC DNA]</scope>
    <source>
        <strain evidence="3 4">DSM 44993</strain>
    </source>
</reference>
<gene>
    <name evidence="3" type="ORF">SAMN04489732_10413</name>
</gene>
<dbReference type="PANTHER" id="PTHR44154">
    <property type="entry name" value="QUINONE OXIDOREDUCTASE"/>
    <property type="match status" value="1"/>
</dbReference>
<dbReference type="InterPro" id="IPR013154">
    <property type="entry name" value="ADH-like_N"/>
</dbReference>
<dbReference type="InterPro" id="IPR020843">
    <property type="entry name" value="ER"/>
</dbReference>
<dbReference type="OrthoDB" id="3727682at2"/>
<protein>
    <submittedName>
        <fullName evidence="3">NADPH:quinone reductase</fullName>
    </submittedName>
</protein>
<keyword evidence="4" id="KW-1185">Reference proteome</keyword>
<dbReference type="Proteomes" id="UP000198582">
    <property type="component" value="Unassembled WGS sequence"/>
</dbReference>
<dbReference type="AlphaFoldDB" id="A0A1H8VF17"/>
<dbReference type="Pfam" id="PF00107">
    <property type="entry name" value="ADH_zinc_N"/>
    <property type="match status" value="1"/>
</dbReference>
<dbReference type="GO" id="GO:0016491">
    <property type="term" value="F:oxidoreductase activity"/>
    <property type="evidence" value="ECO:0007669"/>
    <property type="project" value="InterPro"/>
</dbReference>
<evidence type="ECO:0000256" key="1">
    <source>
        <dbReference type="ARBA" id="ARBA00022857"/>
    </source>
</evidence>
<feature type="domain" description="Enoyl reductase (ER)" evidence="2">
    <location>
        <begin position="20"/>
        <end position="330"/>
    </location>
</feature>
<dbReference type="SUPFAM" id="SSF51735">
    <property type="entry name" value="NAD(P)-binding Rossmann-fold domains"/>
    <property type="match status" value="1"/>
</dbReference>
<dbReference type="InterPro" id="IPR051603">
    <property type="entry name" value="Zinc-ADH_QOR/CCCR"/>
</dbReference>
<proteinExistence type="predicted"/>
<dbReference type="STRING" id="394193.SAMN04489732_10413"/>
<evidence type="ECO:0000313" key="3">
    <source>
        <dbReference type="EMBL" id="SEP14076.1"/>
    </source>
</evidence>
<accession>A0A1H8VF17</accession>
<dbReference type="EMBL" id="FOEF01000004">
    <property type="protein sequence ID" value="SEP14076.1"/>
    <property type="molecule type" value="Genomic_DNA"/>
</dbReference>
<dbReference type="Gene3D" id="3.40.50.720">
    <property type="entry name" value="NAD(P)-binding Rossmann-like Domain"/>
    <property type="match status" value="1"/>
</dbReference>
<evidence type="ECO:0000313" key="4">
    <source>
        <dbReference type="Proteomes" id="UP000198582"/>
    </source>
</evidence>
<dbReference type="SUPFAM" id="SSF50129">
    <property type="entry name" value="GroES-like"/>
    <property type="match status" value="1"/>
</dbReference>
<keyword evidence="1" id="KW-0521">NADP</keyword>
<dbReference type="SMART" id="SM00829">
    <property type="entry name" value="PKS_ER"/>
    <property type="match status" value="1"/>
</dbReference>
<name>A0A1H8VF17_9PSEU</name>
<dbReference type="Pfam" id="PF08240">
    <property type="entry name" value="ADH_N"/>
    <property type="match status" value="1"/>
</dbReference>